<dbReference type="RefSeq" id="XP_044569408.1">
    <property type="nucleotide sequence ID" value="XM_044709519.1"/>
</dbReference>
<dbReference type="AlphaFoldDB" id="A0A6A5CHC9"/>
<feature type="signal peptide" evidence="1">
    <location>
        <begin position="1"/>
        <end position="25"/>
    </location>
</feature>
<keyword evidence="1" id="KW-0732">Signal</keyword>
<gene>
    <name evidence="2" type="ORF">FDP41_000594</name>
</gene>
<comment type="caution">
    <text evidence="2">The sequence shown here is derived from an EMBL/GenBank/DDBJ whole genome shotgun (WGS) entry which is preliminary data.</text>
</comment>
<dbReference type="Proteomes" id="UP000444721">
    <property type="component" value="Unassembled WGS sequence"/>
</dbReference>
<protein>
    <submittedName>
        <fullName evidence="2">Uncharacterized protein</fullName>
    </submittedName>
</protein>
<reference evidence="2 3" key="1">
    <citation type="journal article" date="2019" name="Sci. Rep.">
        <title>Nanopore sequencing improves the draft genome of the human pathogenic amoeba Naegleria fowleri.</title>
        <authorList>
            <person name="Liechti N."/>
            <person name="Schurch N."/>
            <person name="Bruggmann R."/>
            <person name="Wittwer M."/>
        </authorList>
    </citation>
    <scope>NUCLEOTIDE SEQUENCE [LARGE SCALE GENOMIC DNA]</scope>
    <source>
        <strain evidence="2 3">ATCC 30894</strain>
    </source>
</reference>
<dbReference type="EMBL" id="VFQX01000002">
    <property type="protein sequence ID" value="KAF0984695.1"/>
    <property type="molecule type" value="Genomic_DNA"/>
</dbReference>
<dbReference type="VEuPathDB" id="AmoebaDB:FDP41_000594"/>
<feature type="chain" id="PRO_5025661030" evidence="1">
    <location>
        <begin position="26"/>
        <end position="157"/>
    </location>
</feature>
<name>A0A6A5CHC9_NAEFO</name>
<dbReference type="PROSITE" id="PS51257">
    <property type="entry name" value="PROKAR_LIPOPROTEIN"/>
    <property type="match status" value="1"/>
</dbReference>
<dbReference type="VEuPathDB" id="AmoebaDB:NfTy_002210"/>
<organism evidence="2 3">
    <name type="scientific">Naegleria fowleri</name>
    <name type="common">Brain eating amoeba</name>
    <dbReference type="NCBI Taxonomy" id="5763"/>
    <lineage>
        <taxon>Eukaryota</taxon>
        <taxon>Discoba</taxon>
        <taxon>Heterolobosea</taxon>
        <taxon>Tetramitia</taxon>
        <taxon>Eutetramitia</taxon>
        <taxon>Vahlkampfiidae</taxon>
        <taxon>Naegleria</taxon>
    </lineage>
</organism>
<dbReference type="OMA" id="QRATSAC"/>
<sequence length="157" mass="16156">MMRFNTSLLVIVIALVALLASSCLAQQCKNRNPFADPAPCPSCTFCTATKSSSCCTAAEDSAASLGAAFAQLISTGCYDLMKMGACAICDPKNQQYVVNGTLVVCKSACQRATSACGGATSACDSMPTTDCWSGAVVQKMTGFVVVAAMMTAAIFLL</sequence>
<proteinExistence type="predicted"/>
<evidence type="ECO:0000256" key="1">
    <source>
        <dbReference type="SAM" id="SignalP"/>
    </source>
</evidence>
<dbReference type="GeneID" id="68107812"/>
<accession>A0A6A5CHC9</accession>
<keyword evidence="3" id="KW-1185">Reference proteome</keyword>
<evidence type="ECO:0000313" key="2">
    <source>
        <dbReference type="EMBL" id="KAF0984695.1"/>
    </source>
</evidence>
<evidence type="ECO:0000313" key="3">
    <source>
        <dbReference type="Proteomes" id="UP000444721"/>
    </source>
</evidence>
<dbReference type="VEuPathDB" id="AmoebaDB:NF0128140"/>